<dbReference type="InterPro" id="IPR002925">
    <property type="entry name" value="Dienelactn_hydro"/>
</dbReference>
<evidence type="ECO:0000259" key="1">
    <source>
        <dbReference type="Pfam" id="PF01738"/>
    </source>
</evidence>
<evidence type="ECO:0000313" key="2">
    <source>
        <dbReference type="EMBL" id="MBX7481309.1"/>
    </source>
</evidence>
<sequence length="239" mass="25957">MKNFEKVGYNDGTVGLTALHARSDGQVRAAVAIFPTFMNSTPAVEAKVRQLVEAGYAVLIGDFYGPEAPANADEAFAAMRNLRSDPEAMRQRLRATLDLLRELEPGVPHLAIGFCLGGLAALEMARDGQDLAAVVSFHGMLETALPASAPIKPRILVCHGDADSLVPRSQVAQFWEEMDAVKADWHFHSYAGVEHGFTNPRTLDGSPNPAYNASADRQSWRAMHAFLDEVLGKARPCTR</sequence>
<evidence type="ECO:0000313" key="3">
    <source>
        <dbReference type="Proteomes" id="UP000755104"/>
    </source>
</evidence>
<dbReference type="InterPro" id="IPR029058">
    <property type="entry name" value="AB_hydrolase_fold"/>
</dbReference>
<protein>
    <submittedName>
        <fullName evidence="2">Dienelactone hydrolase family protein</fullName>
    </submittedName>
</protein>
<dbReference type="Gene3D" id="3.40.50.1820">
    <property type="entry name" value="alpha/beta hydrolase"/>
    <property type="match status" value="1"/>
</dbReference>
<comment type="caution">
    <text evidence="2">The sequence shown here is derived from an EMBL/GenBank/DDBJ whole genome shotgun (WGS) entry which is preliminary data.</text>
</comment>
<dbReference type="Proteomes" id="UP000755104">
    <property type="component" value="Unassembled WGS sequence"/>
</dbReference>
<keyword evidence="2" id="KW-0378">Hydrolase</keyword>
<dbReference type="EMBL" id="JAIGNO010000001">
    <property type="protein sequence ID" value="MBX7481309.1"/>
    <property type="molecule type" value="Genomic_DNA"/>
</dbReference>
<organism evidence="2 3">
    <name type="scientific">Qipengyuania qiaonensis</name>
    <dbReference type="NCBI Taxonomy" id="2867240"/>
    <lineage>
        <taxon>Bacteria</taxon>
        <taxon>Pseudomonadati</taxon>
        <taxon>Pseudomonadota</taxon>
        <taxon>Alphaproteobacteria</taxon>
        <taxon>Sphingomonadales</taxon>
        <taxon>Erythrobacteraceae</taxon>
        <taxon>Qipengyuania</taxon>
    </lineage>
</organism>
<feature type="domain" description="Dienelactone hydrolase" evidence="1">
    <location>
        <begin position="17"/>
        <end position="230"/>
    </location>
</feature>
<accession>A0ABS7J5F2</accession>
<dbReference type="SUPFAM" id="SSF53474">
    <property type="entry name" value="alpha/beta-Hydrolases"/>
    <property type="match status" value="1"/>
</dbReference>
<dbReference type="InterPro" id="IPR050261">
    <property type="entry name" value="FrsA_esterase"/>
</dbReference>
<reference evidence="2 3" key="1">
    <citation type="submission" date="2021-08" db="EMBL/GenBank/DDBJ databases">
        <title>Comparative Genomics Analysis of the Genus Qipengyuania Reveals Extensive Genetic Diversity and Metabolic Versatility, Including the Description of Fifteen Novel Species.</title>
        <authorList>
            <person name="Liu Y."/>
        </authorList>
    </citation>
    <scope>NUCLEOTIDE SEQUENCE [LARGE SCALE GENOMIC DNA]</scope>
    <source>
        <strain evidence="2 3">6D47A</strain>
    </source>
</reference>
<dbReference type="RefSeq" id="WP_221555237.1">
    <property type="nucleotide sequence ID" value="NZ_JAIGNO010000001.1"/>
</dbReference>
<dbReference type="GO" id="GO:0016787">
    <property type="term" value="F:hydrolase activity"/>
    <property type="evidence" value="ECO:0007669"/>
    <property type="project" value="UniProtKB-KW"/>
</dbReference>
<dbReference type="PANTHER" id="PTHR22946">
    <property type="entry name" value="DIENELACTONE HYDROLASE DOMAIN-CONTAINING PROTEIN-RELATED"/>
    <property type="match status" value="1"/>
</dbReference>
<proteinExistence type="predicted"/>
<keyword evidence="3" id="KW-1185">Reference proteome</keyword>
<name>A0ABS7J5F2_9SPHN</name>
<dbReference type="Pfam" id="PF01738">
    <property type="entry name" value="DLH"/>
    <property type="match status" value="1"/>
</dbReference>
<dbReference type="PANTHER" id="PTHR22946:SF0">
    <property type="entry name" value="DIENELACTONE HYDROLASE DOMAIN-CONTAINING PROTEIN"/>
    <property type="match status" value="1"/>
</dbReference>
<gene>
    <name evidence="2" type="ORF">K3174_02100</name>
</gene>